<evidence type="ECO:0000313" key="3">
    <source>
        <dbReference type="Proteomes" id="UP000181976"/>
    </source>
</evidence>
<dbReference type="AlphaFoldDB" id="A0A1I2DPK4"/>
<dbReference type="InParanoid" id="A0A1I2DPK4"/>
<dbReference type="Proteomes" id="UP000181976">
    <property type="component" value="Unassembled WGS sequence"/>
</dbReference>
<evidence type="ECO:0008006" key="4">
    <source>
        <dbReference type="Google" id="ProtNLM"/>
    </source>
</evidence>
<evidence type="ECO:0000256" key="1">
    <source>
        <dbReference type="SAM" id="Phobius"/>
    </source>
</evidence>
<dbReference type="RefSeq" id="WP_010527546.1">
    <property type="nucleotide sequence ID" value="NZ_AFSL01000054.1"/>
</dbReference>
<evidence type="ECO:0000313" key="2">
    <source>
        <dbReference type="EMBL" id="SFE81870.1"/>
    </source>
</evidence>
<dbReference type="OrthoDB" id="1100966at2"/>
<keyword evidence="1" id="KW-0812">Transmembrane</keyword>
<gene>
    <name evidence="2" type="ORF">SAMN05444380_11960</name>
</gene>
<keyword evidence="1" id="KW-1133">Transmembrane helix</keyword>
<feature type="transmembrane region" description="Helical" evidence="1">
    <location>
        <begin position="68"/>
        <end position="86"/>
    </location>
</feature>
<dbReference type="EMBL" id="FONA01000019">
    <property type="protein sequence ID" value="SFE81870.1"/>
    <property type="molecule type" value="Genomic_DNA"/>
</dbReference>
<feature type="transmembrane region" description="Helical" evidence="1">
    <location>
        <begin position="122"/>
        <end position="149"/>
    </location>
</feature>
<dbReference type="InterPro" id="IPR048041">
    <property type="entry name" value="VpsF-like"/>
</dbReference>
<protein>
    <recommendedName>
        <fullName evidence="4">O-Antigen ligase</fullName>
    </recommendedName>
</protein>
<feature type="transmembrane region" description="Helical" evidence="1">
    <location>
        <begin position="92"/>
        <end position="110"/>
    </location>
</feature>
<dbReference type="NCBIfam" id="NF038256">
    <property type="entry name" value="exopoly_VpsF"/>
    <property type="match status" value="1"/>
</dbReference>
<feature type="transmembrane region" description="Helical" evidence="1">
    <location>
        <begin position="38"/>
        <end position="56"/>
    </location>
</feature>
<reference evidence="2 3" key="1">
    <citation type="submission" date="2016-10" db="EMBL/GenBank/DDBJ databases">
        <authorList>
            <person name="de Groot N.N."/>
        </authorList>
    </citation>
    <scope>NUCLEOTIDE SEQUENCE [LARGE SCALE GENOMIC DNA]</scope>
    <source>
        <strain evidence="2 3">DSM 19012</strain>
    </source>
</reference>
<organism evidence="2 3">
    <name type="scientific">Thermophagus xiamenensis</name>
    <dbReference type="NCBI Taxonomy" id="385682"/>
    <lineage>
        <taxon>Bacteria</taxon>
        <taxon>Pseudomonadati</taxon>
        <taxon>Bacteroidota</taxon>
        <taxon>Bacteroidia</taxon>
        <taxon>Marinilabiliales</taxon>
        <taxon>Marinilabiliaceae</taxon>
        <taxon>Thermophagus</taxon>
    </lineage>
</organism>
<feature type="transmembrane region" description="Helical" evidence="1">
    <location>
        <begin position="244"/>
        <end position="267"/>
    </location>
</feature>
<keyword evidence="1" id="KW-0472">Membrane</keyword>
<accession>A0A1I2DPK4</accession>
<feature type="transmembrane region" description="Helical" evidence="1">
    <location>
        <begin position="197"/>
        <end position="224"/>
    </location>
</feature>
<name>A0A1I2DPK4_9BACT</name>
<sequence>MYRLVFILSFFCLLFMGENVLSFMGYGIGISESPFWQKLYPSIYFFLFLIIGLFFKRIRVLFNTIKRIKFYLLIFSLLIIFSIFSLKSVPISFLPNNFFLPILVLITLSCSTKEEIKIARKILILFFVLSSLLAIFEKILHIHIFSSGFLRNNISIGEFRSTSFNDHPLNNSLITSVIMGFLLVSEMKLFNKITLFMLGYVALLCFGSRSSSGLMILFLIVFIFKYQSLHKASGSFCIKKNTFVLYFLFFTATVIISVLLFNSSIADRILNNLTIDKSILARVDVFNILRYLSFKEFVFGVNTDLIISYMRVSGLGNHIENFWILWVLWFGIPFTILLSYYFISFCWKLISNYSSFSKKFVFAVFFVIASTNNSLAYSTTVISVFVLCAKVLQDGFLSRKELA</sequence>
<proteinExistence type="predicted"/>
<keyword evidence="3" id="KW-1185">Reference proteome</keyword>
<feature type="transmembrane region" description="Helical" evidence="1">
    <location>
        <begin position="322"/>
        <end position="343"/>
    </location>
</feature>